<gene>
    <name evidence="5" type="ORF">Sjap_005863</name>
</gene>
<protein>
    <submittedName>
        <fullName evidence="5">Uncharacterized protein</fullName>
    </submittedName>
</protein>
<dbReference type="PANTHER" id="PTHR21146">
    <property type="entry name" value="MEF2B PROTEIN"/>
    <property type="match status" value="1"/>
</dbReference>
<dbReference type="Pfam" id="PF10167">
    <property type="entry name" value="BORCS8"/>
    <property type="match status" value="1"/>
</dbReference>
<proteinExistence type="inferred from homology"/>
<keyword evidence="6" id="KW-1185">Reference proteome</keyword>
<dbReference type="Proteomes" id="UP001417504">
    <property type="component" value="Unassembled WGS sequence"/>
</dbReference>
<keyword evidence="3" id="KW-0472">Membrane</keyword>
<accession>A0AAP0PLI2</accession>
<evidence type="ECO:0000256" key="4">
    <source>
        <dbReference type="ARBA" id="ARBA00023228"/>
    </source>
</evidence>
<sequence length="249" mass="27651">MVDGFSTVDGFMDVNQGLAEMIKYAANEPSVGLYYIQHHTHAAVPNLLHLKDNVVAKSRDITLHTQDLEDSITMLKSMKHCGLSIVDSMINDITKSLLLISPSQPQRGLIQEKNSRLEIGRSSSWGPTAFGQNITNQDGTGSVTYLSTILKTAKERAVSIRWPQLDVKQSSTKQPANAQFSDMPTNTVLDMPDKDVEELPLSSQITEEQIVGSVPVDGDQLVRVLSPLRENYEVFKAVKEAKLEKWLEE</sequence>
<organism evidence="5 6">
    <name type="scientific">Stephania japonica</name>
    <dbReference type="NCBI Taxonomy" id="461633"/>
    <lineage>
        <taxon>Eukaryota</taxon>
        <taxon>Viridiplantae</taxon>
        <taxon>Streptophyta</taxon>
        <taxon>Embryophyta</taxon>
        <taxon>Tracheophyta</taxon>
        <taxon>Spermatophyta</taxon>
        <taxon>Magnoliopsida</taxon>
        <taxon>Ranunculales</taxon>
        <taxon>Menispermaceae</taxon>
        <taxon>Menispermoideae</taxon>
        <taxon>Cissampelideae</taxon>
        <taxon>Stephania</taxon>
    </lineage>
</organism>
<reference evidence="5 6" key="1">
    <citation type="submission" date="2024-01" db="EMBL/GenBank/DDBJ databases">
        <title>Genome assemblies of Stephania.</title>
        <authorList>
            <person name="Yang L."/>
        </authorList>
    </citation>
    <scope>NUCLEOTIDE SEQUENCE [LARGE SCALE GENOMIC DNA]</scope>
    <source>
        <strain evidence="5">QJT</strain>
        <tissue evidence="5">Leaf</tissue>
    </source>
</reference>
<dbReference type="EMBL" id="JBBNAE010000002">
    <property type="protein sequence ID" value="KAK9145960.1"/>
    <property type="molecule type" value="Genomic_DNA"/>
</dbReference>
<comment type="subcellular location">
    <subcellularLocation>
        <location evidence="1">Lysosome membrane</location>
    </subcellularLocation>
</comment>
<evidence type="ECO:0000313" key="6">
    <source>
        <dbReference type="Proteomes" id="UP001417504"/>
    </source>
</evidence>
<evidence type="ECO:0000256" key="2">
    <source>
        <dbReference type="ARBA" id="ARBA00010463"/>
    </source>
</evidence>
<evidence type="ECO:0000256" key="3">
    <source>
        <dbReference type="ARBA" id="ARBA00023136"/>
    </source>
</evidence>
<evidence type="ECO:0000256" key="1">
    <source>
        <dbReference type="ARBA" id="ARBA00004656"/>
    </source>
</evidence>
<name>A0AAP0PLI2_9MAGN</name>
<dbReference type="PANTHER" id="PTHR21146:SF0">
    <property type="entry name" value="BLOC-1-RELATED COMPLEX SUBUNIT 8"/>
    <property type="match status" value="1"/>
</dbReference>
<dbReference type="GO" id="GO:0005765">
    <property type="term" value="C:lysosomal membrane"/>
    <property type="evidence" value="ECO:0007669"/>
    <property type="project" value="UniProtKB-SubCell"/>
</dbReference>
<keyword evidence="4" id="KW-0458">Lysosome</keyword>
<comment type="caution">
    <text evidence="5">The sequence shown here is derived from an EMBL/GenBank/DDBJ whole genome shotgun (WGS) entry which is preliminary data.</text>
</comment>
<comment type="similarity">
    <text evidence="2">Belongs to the BORCS8 family.</text>
</comment>
<dbReference type="AlphaFoldDB" id="A0AAP0PLI2"/>
<evidence type="ECO:0000313" key="5">
    <source>
        <dbReference type="EMBL" id="KAK9145960.1"/>
    </source>
</evidence>
<dbReference type="InterPro" id="IPR019320">
    <property type="entry name" value="BORCS8"/>
</dbReference>